<evidence type="ECO:0000313" key="2">
    <source>
        <dbReference type="EMBL" id="MFC5404813.1"/>
    </source>
</evidence>
<dbReference type="Pfam" id="PF23197">
    <property type="entry name" value="IG_AIR9"/>
    <property type="match status" value="1"/>
</dbReference>
<gene>
    <name evidence="2" type="ORF">ACFPOF_18900</name>
</gene>
<evidence type="ECO:0000259" key="1">
    <source>
        <dbReference type="PROSITE" id="PS51272"/>
    </source>
</evidence>
<organism evidence="2 3">
    <name type="scientific">Cohnella soli</name>
    <dbReference type="NCBI Taxonomy" id="425005"/>
    <lineage>
        <taxon>Bacteria</taxon>
        <taxon>Bacillati</taxon>
        <taxon>Bacillota</taxon>
        <taxon>Bacilli</taxon>
        <taxon>Bacillales</taxon>
        <taxon>Paenibacillaceae</taxon>
        <taxon>Cohnella</taxon>
    </lineage>
</organism>
<accession>A0ABW0HWB3</accession>
<dbReference type="Pfam" id="PF00395">
    <property type="entry name" value="SLH"/>
    <property type="match status" value="3"/>
</dbReference>
<feature type="domain" description="SLH" evidence="1">
    <location>
        <begin position="910"/>
        <end position="969"/>
    </location>
</feature>
<dbReference type="InterPro" id="IPR001119">
    <property type="entry name" value="SLH_dom"/>
</dbReference>
<dbReference type="PANTHER" id="PTHR43308">
    <property type="entry name" value="OUTER MEMBRANE PROTEIN ALPHA-RELATED"/>
    <property type="match status" value="1"/>
</dbReference>
<protein>
    <submittedName>
        <fullName evidence="2">Cohesin domain-containing protein</fullName>
    </submittedName>
</protein>
<dbReference type="Proteomes" id="UP001596113">
    <property type="component" value="Unassembled WGS sequence"/>
</dbReference>
<dbReference type="Pfam" id="PF00963">
    <property type="entry name" value="Cohesin"/>
    <property type="match status" value="3"/>
</dbReference>
<dbReference type="InterPro" id="IPR056284">
    <property type="entry name" value="AIR9-like_A9"/>
</dbReference>
<dbReference type="InterPro" id="IPR002102">
    <property type="entry name" value="Cohesin_dom"/>
</dbReference>
<evidence type="ECO:0000313" key="3">
    <source>
        <dbReference type="Proteomes" id="UP001596113"/>
    </source>
</evidence>
<dbReference type="InterPro" id="IPR008965">
    <property type="entry name" value="CBM2/CBM3_carb-bd_dom_sf"/>
</dbReference>
<keyword evidence="3" id="KW-1185">Reference proteome</keyword>
<reference evidence="3" key="1">
    <citation type="journal article" date="2019" name="Int. J. Syst. Evol. Microbiol.">
        <title>The Global Catalogue of Microorganisms (GCM) 10K type strain sequencing project: providing services to taxonomists for standard genome sequencing and annotation.</title>
        <authorList>
            <consortium name="The Broad Institute Genomics Platform"/>
            <consortium name="The Broad Institute Genome Sequencing Center for Infectious Disease"/>
            <person name="Wu L."/>
            <person name="Ma J."/>
        </authorList>
    </citation>
    <scope>NUCLEOTIDE SEQUENCE [LARGE SCALE GENOMIC DNA]</scope>
    <source>
        <strain evidence="3">CGMCC 1.18575</strain>
    </source>
</reference>
<dbReference type="Gene3D" id="2.60.40.2700">
    <property type="match status" value="2"/>
</dbReference>
<feature type="domain" description="SLH" evidence="1">
    <location>
        <begin position="970"/>
        <end position="1033"/>
    </location>
</feature>
<dbReference type="PANTHER" id="PTHR43308:SF5">
    <property type="entry name" value="S-LAYER PROTEIN _ PEPTIDOGLYCAN ENDO-BETA-N-ACETYLGLUCOSAMINIDASE"/>
    <property type="match status" value="1"/>
</dbReference>
<dbReference type="PROSITE" id="PS51272">
    <property type="entry name" value="SLH"/>
    <property type="match status" value="3"/>
</dbReference>
<name>A0ABW0HWB3_9BACL</name>
<feature type="domain" description="SLH" evidence="1">
    <location>
        <begin position="1041"/>
        <end position="1100"/>
    </location>
</feature>
<sequence length="1100" mass="115129">MKHWTWAGQAFHFRRIVSSILVFCMMFSFCALVSAGPAPTPAAAIEVGSVAGARGDTVSVPVYLDPGSHEVIYYKIRLEFDFNVLEVSSSNPVTDQTSTDPDFDSFDYETTSSGIVKVEFSGGLATTITQKQQVFTINFKIKPGAASGDSIVTIDYYQIQDDNAQILTAQTKTGKVTVTVNTAPTASAVSIAGTAKAGYELTGNYTYADANDDEEGATTFQWYAADDASGTNKAAIPGATNETFVPTFAQQGKYITFEVTPVALTGETTGTAVSSAAVGPVSMNTVTVAIGSVSGAVGQTVDVPVSVTAASPGVGAYGMQIDFDKNALEVASIRQESGGELFGTNYSNTGGSLTVAWADASGGDSPIAAGRKLFTVTFKIKDTATLGDKALTVATEDATHFTFTDPAAVEMDKTLNQGKVTVTLPVNTAPTASDVSITGTAKAGYELTGNYTYTDADDDEEGATTFQWYAADDANGTNKAAIAGATNGTFVLTSAQQGKYITFNVTPVALTGETTGTAVSSAAVGPVSMNTVAVAIGSVSGAVGQTVDVPVSLTAASPGVGAYNMQIDFDKNALEVASIRQESGGELFGTHFSNFDGWLAVAWADAAGGDHPIAAGQKLFTVTFKIKDTATLGDKALTVATEDKTHFTFTDPATIEMGKTLNTGKVTVTPYVPSSNPKPSDSSGIRVIVNGKEQEQIATGATTQEDGKTVLTVTVDTAKLTAQLAKEGDKPVIVIPVTTSGADKVSAVLTGDAVKALENKMAILELQTPNGKYKLPAAQIDIDRLVAQFGGKVNLSEIVVHVDIAISNDAAAKLAESAAEKGKFSIVVPPVDFTVTASYNGKTVEVNKFSSYVEREIPLPEGVNPNKITTGVVVEQDGTVRHVPTKVIVINGTSYASINSLTNSTYTVVWHPLEFLDVANHWAKAAVNDMGSRMVIEGTGEGLFSPDRDITRAEFAAVLVRGLGLKMENSSAEFSDVNTSNWFSSAINTAYAYKLISGYEDGTFRPNDKITREQAMTILARAMKITGLKATLSAQSEDATLQAYADASNVSNWAHSSAADSVQAGLVSGRSATELAPKAFITRAEVATIIQRLLQKSDLI</sequence>
<dbReference type="InterPro" id="IPR051465">
    <property type="entry name" value="Cell_Envelope_Struct_Comp"/>
</dbReference>
<dbReference type="SUPFAM" id="SSF49384">
    <property type="entry name" value="Carbohydrate-binding domain"/>
    <property type="match status" value="3"/>
</dbReference>
<comment type="caution">
    <text evidence="2">The sequence shown here is derived from an EMBL/GenBank/DDBJ whole genome shotgun (WGS) entry which is preliminary data.</text>
</comment>
<proteinExistence type="predicted"/>
<dbReference type="EMBL" id="JBHSMI010000028">
    <property type="protein sequence ID" value="MFC5404813.1"/>
    <property type="molecule type" value="Genomic_DNA"/>
</dbReference>
<dbReference type="RefSeq" id="WP_378135442.1">
    <property type="nucleotide sequence ID" value="NZ_JBHSMI010000028.1"/>
</dbReference>
<dbReference type="CDD" id="cd08548">
    <property type="entry name" value="Type_I_cohesin_like"/>
    <property type="match status" value="3"/>
</dbReference>
<dbReference type="Gene3D" id="2.60.40.680">
    <property type="match status" value="3"/>
</dbReference>